<name>A0ABP6XTZ7_9PSEU</name>
<organism evidence="3 4">
    <name type="scientific">Amycolatopsis ultiminotia</name>
    <dbReference type="NCBI Taxonomy" id="543629"/>
    <lineage>
        <taxon>Bacteria</taxon>
        <taxon>Bacillati</taxon>
        <taxon>Actinomycetota</taxon>
        <taxon>Actinomycetes</taxon>
        <taxon>Pseudonocardiales</taxon>
        <taxon>Pseudonocardiaceae</taxon>
        <taxon>Amycolatopsis</taxon>
    </lineage>
</organism>
<dbReference type="Gene3D" id="3.40.50.1820">
    <property type="entry name" value="alpha/beta hydrolase"/>
    <property type="match status" value="1"/>
</dbReference>
<evidence type="ECO:0000256" key="1">
    <source>
        <dbReference type="ARBA" id="ARBA00022801"/>
    </source>
</evidence>
<reference evidence="4" key="1">
    <citation type="journal article" date="2019" name="Int. J. Syst. Evol. Microbiol.">
        <title>The Global Catalogue of Microorganisms (GCM) 10K type strain sequencing project: providing services to taxonomists for standard genome sequencing and annotation.</title>
        <authorList>
            <consortium name="The Broad Institute Genomics Platform"/>
            <consortium name="The Broad Institute Genome Sequencing Center for Infectious Disease"/>
            <person name="Wu L."/>
            <person name="Ma J."/>
        </authorList>
    </citation>
    <scope>NUCLEOTIDE SEQUENCE [LARGE SCALE GENOMIC DNA]</scope>
    <source>
        <strain evidence="4">JCM 16898</strain>
    </source>
</reference>
<dbReference type="InterPro" id="IPR050300">
    <property type="entry name" value="GDXG_lipolytic_enzyme"/>
</dbReference>
<sequence length="298" mass="32038">MPLDQAAEAFVENALRKPAKPLSETSIAEMRASVEALIPFGFEREDVHAVDDRTVGGVAVRSYRPGTEPLGNVVYLHGGSFTRCGLHTHDTLCRRFANRSGCTVVAVDFSLAPEATHPRQLDEITAVLTAVSRANPGEKLFLAGESSGGCLAAATALRLRERGDTGLAGLVLLLPVLDRDSGTTSRHTLDEDYLLSGEQMDWMFEQYAPGAAHDDPLVFPFRALDLSGLPPTVVVTAEFDPLRDEGHAFAERIREEGGRAEDVCVPGIIHHAPLVPKQIPAGARVIDDACALLRTIVS</sequence>
<dbReference type="Pfam" id="PF07859">
    <property type="entry name" value="Abhydrolase_3"/>
    <property type="match status" value="1"/>
</dbReference>
<dbReference type="SUPFAM" id="SSF53474">
    <property type="entry name" value="alpha/beta-Hydrolases"/>
    <property type="match status" value="1"/>
</dbReference>
<dbReference type="PANTHER" id="PTHR48081:SF8">
    <property type="entry name" value="ALPHA_BETA HYDROLASE FOLD-3 DOMAIN-CONTAINING PROTEIN-RELATED"/>
    <property type="match status" value="1"/>
</dbReference>
<dbReference type="EMBL" id="BAAAZN010000017">
    <property type="protein sequence ID" value="GAA3571720.1"/>
    <property type="molecule type" value="Genomic_DNA"/>
</dbReference>
<dbReference type="RefSeq" id="WP_344866712.1">
    <property type="nucleotide sequence ID" value="NZ_BAAAZN010000017.1"/>
</dbReference>
<keyword evidence="1 3" id="KW-0378">Hydrolase</keyword>
<dbReference type="Proteomes" id="UP001500689">
    <property type="component" value="Unassembled WGS sequence"/>
</dbReference>
<evidence type="ECO:0000313" key="3">
    <source>
        <dbReference type="EMBL" id="GAA3571720.1"/>
    </source>
</evidence>
<evidence type="ECO:0000259" key="2">
    <source>
        <dbReference type="Pfam" id="PF07859"/>
    </source>
</evidence>
<comment type="caution">
    <text evidence="3">The sequence shown here is derived from an EMBL/GenBank/DDBJ whole genome shotgun (WGS) entry which is preliminary data.</text>
</comment>
<feature type="domain" description="Alpha/beta hydrolase fold-3" evidence="2">
    <location>
        <begin position="73"/>
        <end position="271"/>
    </location>
</feature>
<accession>A0ABP6XTZ7</accession>
<evidence type="ECO:0000313" key="4">
    <source>
        <dbReference type="Proteomes" id="UP001500689"/>
    </source>
</evidence>
<dbReference type="InterPro" id="IPR013094">
    <property type="entry name" value="AB_hydrolase_3"/>
</dbReference>
<protein>
    <submittedName>
        <fullName evidence="3">Alpha/beta hydrolase</fullName>
    </submittedName>
</protein>
<proteinExistence type="predicted"/>
<gene>
    <name evidence="3" type="ORF">GCM10022222_64870</name>
</gene>
<dbReference type="PANTHER" id="PTHR48081">
    <property type="entry name" value="AB HYDROLASE SUPERFAMILY PROTEIN C4A8.06C"/>
    <property type="match status" value="1"/>
</dbReference>
<dbReference type="GO" id="GO:0016787">
    <property type="term" value="F:hydrolase activity"/>
    <property type="evidence" value="ECO:0007669"/>
    <property type="project" value="UniProtKB-KW"/>
</dbReference>
<keyword evidence="4" id="KW-1185">Reference proteome</keyword>
<dbReference type="InterPro" id="IPR029058">
    <property type="entry name" value="AB_hydrolase_fold"/>
</dbReference>